<name>L0F416_DESDL</name>
<protein>
    <recommendedName>
        <fullName evidence="2">LiaF transmembrane domain-containing protein</fullName>
    </recommendedName>
</protein>
<dbReference type="KEGG" id="ddl:Desdi_1042"/>
<dbReference type="Proteomes" id="UP000010797">
    <property type="component" value="Chromosome"/>
</dbReference>
<dbReference type="STRING" id="871963.Desdi_1042"/>
<dbReference type="AlphaFoldDB" id="L0F416"/>
<keyword evidence="4" id="KW-1185">Reference proteome</keyword>
<sequence>MERNKSFLGILLIGVGGILLSANLLGFQFGMIATHWPLLLILLGLFFEGAYLADKKAPGMLVPGGILLVIGFLFEFEMLTHWRFSEYTWPIYLLAVAFGLLQLYFASDRPRGLLFPIAILSSIAVIAYLSFIYNALAVTVNLGLIIPLILIVSGLLIILRR</sequence>
<keyword evidence="1" id="KW-1133">Transmembrane helix</keyword>
<evidence type="ECO:0000259" key="2">
    <source>
        <dbReference type="Pfam" id="PF22570"/>
    </source>
</evidence>
<dbReference type="InterPro" id="IPR054331">
    <property type="entry name" value="LiaF_TM"/>
</dbReference>
<organism evidence="3 4">
    <name type="scientific">Desulfitobacterium dichloroeliminans (strain LMG P-21439 / DCA1)</name>
    <dbReference type="NCBI Taxonomy" id="871963"/>
    <lineage>
        <taxon>Bacteria</taxon>
        <taxon>Bacillati</taxon>
        <taxon>Bacillota</taxon>
        <taxon>Clostridia</taxon>
        <taxon>Eubacteriales</taxon>
        <taxon>Desulfitobacteriaceae</taxon>
        <taxon>Desulfitobacterium</taxon>
    </lineage>
</organism>
<evidence type="ECO:0000256" key="1">
    <source>
        <dbReference type="SAM" id="Phobius"/>
    </source>
</evidence>
<dbReference type="RefSeq" id="WP_015261555.1">
    <property type="nucleotide sequence ID" value="NC_019903.1"/>
</dbReference>
<accession>L0F416</accession>
<dbReference type="EMBL" id="CP003344">
    <property type="protein sequence ID" value="AGA68559.1"/>
    <property type="molecule type" value="Genomic_DNA"/>
</dbReference>
<proteinExistence type="predicted"/>
<gene>
    <name evidence="3" type="ordered locus">Desdi_1042</name>
</gene>
<feature type="domain" description="LiaF transmembrane" evidence="2">
    <location>
        <begin position="7"/>
        <end position="101"/>
    </location>
</feature>
<dbReference type="OrthoDB" id="49365at2"/>
<evidence type="ECO:0000313" key="3">
    <source>
        <dbReference type="EMBL" id="AGA68559.1"/>
    </source>
</evidence>
<dbReference type="Pfam" id="PF22570">
    <property type="entry name" value="LiaF-TM"/>
    <property type="match status" value="1"/>
</dbReference>
<feature type="transmembrane region" description="Helical" evidence="1">
    <location>
        <begin position="139"/>
        <end position="159"/>
    </location>
</feature>
<feature type="transmembrane region" description="Helical" evidence="1">
    <location>
        <begin position="87"/>
        <end position="106"/>
    </location>
</feature>
<evidence type="ECO:0000313" key="4">
    <source>
        <dbReference type="Proteomes" id="UP000010797"/>
    </source>
</evidence>
<feature type="transmembrane region" description="Helical" evidence="1">
    <location>
        <begin position="35"/>
        <end position="53"/>
    </location>
</feature>
<keyword evidence="1" id="KW-0812">Transmembrane</keyword>
<feature type="transmembrane region" description="Helical" evidence="1">
    <location>
        <begin position="60"/>
        <end position="81"/>
    </location>
</feature>
<feature type="transmembrane region" description="Helical" evidence="1">
    <location>
        <begin position="113"/>
        <end position="133"/>
    </location>
</feature>
<feature type="transmembrane region" description="Helical" evidence="1">
    <location>
        <begin position="7"/>
        <end position="29"/>
    </location>
</feature>
<dbReference type="eggNOG" id="ENOG5032W6G">
    <property type="taxonomic scope" value="Bacteria"/>
</dbReference>
<dbReference type="HOGENOM" id="CLU_129275_0_0_9"/>
<reference evidence="4" key="1">
    <citation type="submission" date="2012-02" db="EMBL/GenBank/DDBJ databases">
        <title>Complete sequence of Desulfitobacterium dichloroeliminans LMG P-21439.</title>
        <authorList>
            <person name="Lucas S."/>
            <person name="Han J."/>
            <person name="Lapidus A."/>
            <person name="Cheng J.-F."/>
            <person name="Goodwin L."/>
            <person name="Pitluck S."/>
            <person name="Peters L."/>
            <person name="Ovchinnikova G."/>
            <person name="Teshima H."/>
            <person name="Detter J.C."/>
            <person name="Han C."/>
            <person name="Tapia R."/>
            <person name="Land M."/>
            <person name="Hauser L."/>
            <person name="Kyrpides N."/>
            <person name="Ivanova N."/>
            <person name="Pagani I."/>
            <person name="Kruse T."/>
            <person name="de Vos W.M."/>
            <person name="Boon N."/>
            <person name="Smidt H."/>
            <person name="Woyke T."/>
        </authorList>
    </citation>
    <scope>NUCLEOTIDE SEQUENCE [LARGE SCALE GENOMIC DNA]</scope>
    <source>
        <strain evidence="4">LMG P-21439 / DCA1</strain>
    </source>
</reference>
<keyword evidence="1" id="KW-0472">Membrane</keyword>